<evidence type="ECO:0000256" key="9">
    <source>
        <dbReference type="ARBA" id="ARBA00022679"/>
    </source>
</evidence>
<feature type="compositionally biased region" description="Basic and acidic residues" evidence="18">
    <location>
        <begin position="9"/>
        <end position="20"/>
    </location>
</feature>
<organism evidence="22 23">
    <name type="scientific">Halalkalibaculum roseum</name>
    <dbReference type="NCBI Taxonomy" id="2709311"/>
    <lineage>
        <taxon>Bacteria</taxon>
        <taxon>Pseudomonadati</taxon>
        <taxon>Balneolota</taxon>
        <taxon>Balneolia</taxon>
        <taxon>Balneolales</taxon>
        <taxon>Balneolaceae</taxon>
        <taxon>Halalkalibaculum</taxon>
    </lineage>
</organism>
<dbReference type="GO" id="GO:0006508">
    <property type="term" value="P:proteolysis"/>
    <property type="evidence" value="ECO:0007669"/>
    <property type="project" value="UniProtKB-KW"/>
</dbReference>
<evidence type="ECO:0000256" key="3">
    <source>
        <dbReference type="ARBA" id="ARBA00007090"/>
    </source>
</evidence>
<dbReference type="PANTHER" id="PTHR32282">
    <property type="entry name" value="BINDING PROTEIN TRANSPEPTIDASE, PUTATIVE-RELATED"/>
    <property type="match status" value="1"/>
</dbReference>
<dbReference type="Gene3D" id="3.40.710.10">
    <property type="entry name" value="DD-peptidase/beta-lactamase superfamily"/>
    <property type="match status" value="2"/>
</dbReference>
<protein>
    <submittedName>
        <fullName evidence="22">Uncharacterized protein</fullName>
    </submittedName>
</protein>
<evidence type="ECO:0000313" key="23">
    <source>
        <dbReference type="Proteomes" id="UP000473278"/>
    </source>
</evidence>
<evidence type="ECO:0000256" key="7">
    <source>
        <dbReference type="ARBA" id="ARBA00022670"/>
    </source>
</evidence>
<evidence type="ECO:0000259" key="21">
    <source>
        <dbReference type="Pfam" id="PF00912"/>
    </source>
</evidence>
<keyword evidence="19" id="KW-1133">Transmembrane helix</keyword>
<dbReference type="InterPro" id="IPR001460">
    <property type="entry name" value="PCN-bd_Tpept"/>
</dbReference>
<gene>
    <name evidence="22" type="ORF">G3570_08725</name>
</gene>
<name>A0A6M1T3Z9_9BACT</name>
<dbReference type="InterPro" id="IPR023346">
    <property type="entry name" value="Lysozyme-like_dom_sf"/>
</dbReference>
<reference evidence="22 23" key="1">
    <citation type="submission" date="2020-02" db="EMBL/GenBank/DDBJ databases">
        <title>Balneolaceae bacterium YR4-1, complete genome.</title>
        <authorList>
            <person name="Li Y."/>
            <person name="Wu S."/>
        </authorList>
    </citation>
    <scope>NUCLEOTIDE SEQUENCE [LARGE SCALE GENOMIC DNA]</scope>
    <source>
        <strain evidence="22 23">YR4-1</strain>
    </source>
</reference>
<dbReference type="AlphaFoldDB" id="A0A6M1T3Z9"/>
<evidence type="ECO:0000259" key="20">
    <source>
        <dbReference type="Pfam" id="PF00905"/>
    </source>
</evidence>
<evidence type="ECO:0000256" key="18">
    <source>
        <dbReference type="SAM" id="MobiDB-lite"/>
    </source>
</evidence>
<comment type="pathway">
    <text evidence="2">Cell wall biogenesis; peptidoglycan biosynthesis.</text>
</comment>
<dbReference type="GO" id="GO:0030288">
    <property type="term" value="C:outer membrane-bounded periplasmic space"/>
    <property type="evidence" value="ECO:0007669"/>
    <property type="project" value="TreeGrafter"/>
</dbReference>
<feature type="domain" description="Penicillin-binding protein transpeptidase" evidence="20">
    <location>
        <begin position="441"/>
        <end position="701"/>
    </location>
</feature>
<dbReference type="InterPro" id="IPR050396">
    <property type="entry name" value="Glycosyltr_51/Transpeptidase"/>
</dbReference>
<feature type="region of interest" description="Disordered" evidence="18">
    <location>
        <begin position="1"/>
        <end position="43"/>
    </location>
</feature>
<evidence type="ECO:0000256" key="12">
    <source>
        <dbReference type="ARBA" id="ARBA00022984"/>
    </source>
</evidence>
<comment type="catalytic activity">
    <reaction evidence="16">
        <text>Preferential cleavage: (Ac)2-L-Lys-D-Ala-|-D-Ala. Also transpeptidation of peptidyl-alanyl moieties that are N-acyl substituents of D-alanine.</text>
        <dbReference type="EC" id="3.4.16.4"/>
    </reaction>
</comment>
<dbReference type="GO" id="GO:0071555">
    <property type="term" value="P:cell wall organization"/>
    <property type="evidence" value="ECO:0007669"/>
    <property type="project" value="UniProtKB-KW"/>
</dbReference>
<evidence type="ECO:0000256" key="15">
    <source>
        <dbReference type="ARBA" id="ARBA00023316"/>
    </source>
</evidence>
<keyword evidence="5" id="KW-1003">Cell membrane</keyword>
<dbReference type="Proteomes" id="UP000473278">
    <property type="component" value="Unassembled WGS sequence"/>
</dbReference>
<keyword evidence="9" id="KW-0808">Transferase</keyword>
<dbReference type="GO" id="GO:0009002">
    <property type="term" value="F:serine-type D-Ala-D-Ala carboxypeptidase activity"/>
    <property type="evidence" value="ECO:0007669"/>
    <property type="project" value="UniProtKB-EC"/>
</dbReference>
<keyword evidence="8" id="KW-0328">Glycosyltransferase</keyword>
<dbReference type="SUPFAM" id="SSF56601">
    <property type="entry name" value="beta-lactamase/transpeptidase-like"/>
    <property type="match status" value="1"/>
</dbReference>
<comment type="similarity">
    <text evidence="4">In the N-terminal section; belongs to the glycosyltransferase 51 family.</text>
</comment>
<evidence type="ECO:0000256" key="13">
    <source>
        <dbReference type="ARBA" id="ARBA00023136"/>
    </source>
</evidence>
<keyword evidence="13 19" id="KW-0472">Membrane</keyword>
<dbReference type="GO" id="GO:0008360">
    <property type="term" value="P:regulation of cell shape"/>
    <property type="evidence" value="ECO:0007669"/>
    <property type="project" value="UniProtKB-KW"/>
</dbReference>
<comment type="caution">
    <text evidence="22">The sequence shown here is derived from an EMBL/GenBank/DDBJ whole genome shotgun (WGS) entry which is preliminary data.</text>
</comment>
<feature type="compositionally biased region" description="Basic and acidic residues" evidence="18">
    <location>
        <begin position="777"/>
        <end position="788"/>
    </location>
</feature>
<comment type="subcellular location">
    <subcellularLocation>
        <location evidence="1">Cell membrane</location>
    </subcellularLocation>
</comment>
<evidence type="ECO:0000256" key="11">
    <source>
        <dbReference type="ARBA" id="ARBA00022960"/>
    </source>
</evidence>
<evidence type="ECO:0000256" key="10">
    <source>
        <dbReference type="ARBA" id="ARBA00022801"/>
    </source>
</evidence>
<keyword evidence="7" id="KW-0645">Protease</keyword>
<dbReference type="PANTHER" id="PTHR32282:SF11">
    <property type="entry name" value="PENICILLIN-BINDING PROTEIN 1B"/>
    <property type="match status" value="1"/>
</dbReference>
<dbReference type="InterPro" id="IPR001264">
    <property type="entry name" value="Glyco_trans_51"/>
</dbReference>
<sequence length="788" mass="89013">MSDSSQNDDMDRYFNDPEYRRKMKEKRNGNSGSGSQKPKNSGSRFQNLWESDLYKYGAITIGAFLVLALGFLIYLSTGLPSIEELENPQTAIASTVNSRDGVVLDKYFKENRKNVNIENISPHVIDALIATEDHRFYQHWGIDMVRTLAIPYHLAKAAVGLGDIQGGSTLTQQLARNLYKKIGRDFSVIRKLREMITAIQIEQNYTKREIIEMYLNTVEFPNSAFGIETAAQTHYGKSAAELTISEAATLVGSVNAVYAYNPRLFPERSQQRRDIVLRLMNVRGLISDEVYQKLISEPIKLDYHPPSNSGRESRYFGEYIRKKVMEWTKENGYDIYTDGLSIYTTIDSHMQKYAEQAVKTKLDSLQSIYEDEWTSPGGEYMDRFWEKYPGFLRDFIRETDRYKNAFSKYNTDQESVVFDTLMADSAYVDSVKRARTRLEASFVAIDPSNGNIRAWVGGSNYGSVQYDHVYQSKRQAGSTFKPFVYSVAIDNGYKPYHKFSKYPTKYYDRAGNVWDPKDPQVPEGPTMVPLRQALARSLNNVTVRLLPEIAGNPGTTKLEELEPAARKIKQMASNLGIDMTNTPPYPSIALGTAEVSLLELVSAYTTFANQGVHIEPIAITRIEDKEGNVIKEYNPEYREEVISPETAYMMVDMMRGVIRGGEGFHGTGVRLRNVYNVQQDVAGKTGTTQNSADNWFVAMMPHVVMGSWVGGEDRRIRFPTDISYSIGQGARSALPIVGKFINLSTSDPETPWSYDSFTPPPGFVMPIDPDSAATDNPMKDKNKGRVGW</sequence>
<feature type="transmembrane region" description="Helical" evidence="19">
    <location>
        <begin position="53"/>
        <end position="75"/>
    </location>
</feature>
<keyword evidence="15" id="KW-0961">Cell wall biogenesis/degradation</keyword>
<dbReference type="GO" id="GO:0008955">
    <property type="term" value="F:peptidoglycan glycosyltransferase activity"/>
    <property type="evidence" value="ECO:0007669"/>
    <property type="project" value="UniProtKB-EC"/>
</dbReference>
<feature type="compositionally biased region" description="Polar residues" evidence="18">
    <location>
        <begin position="29"/>
        <end position="43"/>
    </location>
</feature>
<evidence type="ECO:0000256" key="2">
    <source>
        <dbReference type="ARBA" id="ARBA00004752"/>
    </source>
</evidence>
<comment type="catalytic activity">
    <reaction evidence="17">
        <text>[GlcNAc-(1-&gt;4)-Mur2Ac(oyl-L-Ala-gamma-D-Glu-L-Lys-D-Ala-D-Ala)](n)-di-trans,octa-cis-undecaprenyl diphosphate + beta-D-GlcNAc-(1-&gt;4)-Mur2Ac(oyl-L-Ala-gamma-D-Glu-L-Lys-D-Ala-D-Ala)-di-trans,octa-cis-undecaprenyl diphosphate = [GlcNAc-(1-&gt;4)-Mur2Ac(oyl-L-Ala-gamma-D-Glu-L-Lys-D-Ala-D-Ala)](n+1)-di-trans,octa-cis-undecaprenyl diphosphate + di-trans,octa-cis-undecaprenyl diphosphate + H(+)</text>
        <dbReference type="Rhea" id="RHEA:23708"/>
        <dbReference type="Rhea" id="RHEA-COMP:9602"/>
        <dbReference type="Rhea" id="RHEA-COMP:9603"/>
        <dbReference type="ChEBI" id="CHEBI:15378"/>
        <dbReference type="ChEBI" id="CHEBI:58405"/>
        <dbReference type="ChEBI" id="CHEBI:60033"/>
        <dbReference type="ChEBI" id="CHEBI:78435"/>
        <dbReference type="EC" id="2.4.99.28"/>
    </reaction>
</comment>
<dbReference type="GO" id="GO:0005886">
    <property type="term" value="C:plasma membrane"/>
    <property type="evidence" value="ECO:0007669"/>
    <property type="project" value="UniProtKB-SubCell"/>
</dbReference>
<dbReference type="InterPro" id="IPR036950">
    <property type="entry name" value="PBP_transglycosylase"/>
</dbReference>
<keyword evidence="19" id="KW-0812">Transmembrane</keyword>
<dbReference type="RefSeq" id="WP_165141403.1">
    <property type="nucleotide sequence ID" value="NZ_JAALLT010000003.1"/>
</dbReference>
<dbReference type="GO" id="GO:0008658">
    <property type="term" value="F:penicillin binding"/>
    <property type="evidence" value="ECO:0007669"/>
    <property type="project" value="InterPro"/>
</dbReference>
<evidence type="ECO:0000256" key="8">
    <source>
        <dbReference type="ARBA" id="ARBA00022676"/>
    </source>
</evidence>
<evidence type="ECO:0000256" key="14">
    <source>
        <dbReference type="ARBA" id="ARBA00023268"/>
    </source>
</evidence>
<proteinExistence type="inferred from homology"/>
<dbReference type="InterPro" id="IPR012338">
    <property type="entry name" value="Beta-lactam/transpept-like"/>
</dbReference>
<evidence type="ECO:0000256" key="19">
    <source>
        <dbReference type="SAM" id="Phobius"/>
    </source>
</evidence>
<dbReference type="Gene3D" id="1.10.3810.10">
    <property type="entry name" value="Biosynthetic peptidoglycan transglycosylase-like"/>
    <property type="match status" value="1"/>
</dbReference>
<dbReference type="Pfam" id="PF00905">
    <property type="entry name" value="Transpeptidase"/>
    <property type="match status" value="1"/>
</dbReference>
<keyword evidence="10" id="KW-0378">Hydrolase</keyword>
<keyword evidence="14" id="KW-0511">Multifunctional enzyme</keyword>
<keyword evidence="12" id="KW-0573">Peptidoglycan synthesis</keyword>
<keyword evidence="11" id="KW-0133">Cell shape</keyword>
<feature type="region of interest" description="Disordered" evidence="18">
    <location>
        <begin position="768"/>
        <end position="788"/>
    </location>
</feature>
<dbReference type="GO" id="GO:0009252">
    <property type="term" value="P:peptidoglycan biosynthetic process"/>
    <property type="evidence" value="ECO:0007669"/>
    <property type="project" value="UniProtKB-KW"/>
</dbReference>
<dbReference type="EMBL" id="JAALLT010000003">
    <property type="protein sequence ID" value="NGP76715.1"/>
    <property type="molecule type" value="Genomic_DNA"/>
</dbReference>
<evidence type="ECO:0000256" key="17">
    <source>
        <dbReference type="ARBA" id="ARBA00049902"/>
    </source>
</evidence>
<feature type="domain" description="Glycosyl transferase family 51" evidence="21">
    <location>
        <begin position="103"/>
        <end position="280"/>
    </location>
</feature>
<accession>A0A6M1T3Z9</accession>
<dbReference type="Pfam" id="PF00912">
    <property type="entry name" value="Transgly"/>
    <property type="match status" value="1"/>
</dbReference>
<evidence type="ECO:0000256" key="6">
    <source>
        <dbReference type="ARBA" id="ARBA00022645"/>
    </source>
</evidence>
<keyword evidence="6" id="KW-0121">Carboxypeptidase</keyword>
<dbReference type="SUPFAM" id="SSF53955">
    <property type="entry name" value="Lysozyme-like"/>
    <property type="match status" value="1"/>
</dbReference>
<evidence type="ECO:0000313" key="22">
    <source>
        <dbReference type="EMBL" id="NGP76715.1"/>
    </source>
</evidence>
<evidence type="ECO:0000256" key="5">
    <source>
        <dbReference type="ARBA" id="ARBA00022475"/>
    </source>
</evidence>
<evidence type="ECO:0000256" key="1">
    <source>
        <dbReference type="ARBA" id="ARBA00004236"/>
    </source>
</evidence>
<comment type="similarity">
    <text evidence="3">In the C-terminal section; belongs to the transpeptidase family.</text>
</comment>
<evidence type="ECO:0000256" key="4">
    <source>
        <dbReference type="ARBA" id="ARBA00007739"/>
    </source>
</evidence>
<keyword evidence="23" id="KW-1185">Reference proteome</keyword>
<evidence type="ECO:0000256" key="16">
    <source>
        <dbReference type="ARBA" id="ARBA00034000"/>
    </source>
</evidence>